<dbReference type="Pfam" id="PF13618">
    <property type="entry name" value="Gluconate_2-dh3"/>
    <property type="match status" value="1"/>
</dbReference>
<name>A0A8J6M1J0_9ALTE</name>
<evidence type="ECO:0000313" key="2">
    <source>
        <dbReference type="EMBL" id="MBC3765533.1"/>
    </source>
</evidence>
<sequence>MERRELLKLIAVSTGAAFVCADALAWDKPPQATALAKTGFSSDDLLLMNDVAETILPKTNTPGAKDAQVGQMMAIFVADCYTADQQQLFKQGLLELNKLTTQQYAKPFLLLDSAQKHACLSELDQQAKTQNSEAGLWGMESKKPNSRSPRDKSPLPHYFTLMKQLTLYSFFTSEVGATKVLRYVAIPGKYDGDLPYKKGDRAWATG</sequence>
<dbReference type="RefSeq" id="WP_186506007.1">
    <property type="nucleotide sequence ID" value="NZ_JACNEP010000004.1"/>
</dbReference>
<reference evidence="2" key="2">
    <citation type="submission" date="2020-08" db="EMBL/GenBank/DDBJ databases">
        <authorList>
            <person name="Lai Q."/>
        </authorList>
    </citation>
    <scope>NUCLEOTIDE SEQUENCE</scope>
    <source>
        <strain evidence="2">S27-2</strain>
    </source>
</reference>
<feature type="region of interest" description="Disordered" evidence="1">
    <location>
        <begin position="131"/>
        <end position="154"/>
    </location>
</feature>
<reference evidence="2" key="1">
    <citation type="journal article" date="2018" name="Int. J. Syst. Evol. Microbiol.">
        <title>Neptunicella marina gen. nov., sp. nov., isolated from surface seawater.</title>
        <authorList>
            <person name="Liu X."/>
            <person name="Lai Q."/>
            <person name="Du Y."/>
            <person name="Zhang X."/>
            <person name="Liu Z."/>
            <person name="Sun F."/>
            <person name="Shao Z."/>
        </authorList>
    </citation>
    <scope>NUCLEOTIDE SEQUENCE</scope>
    <source>
        <strain evidence="2">S27-2</strain>
    </source>
</reference>
<organism evidence="2 3">
    <name type="scientific">Neptunicella marina</name>
    <dbReference type="NCBI Taxonomy" id="2125989"/>
    <lineage>
        <taxon>Bacteria</taxon>
        <taxon>Pseudomonadati</taxon>
        <taxon>Pseudomonadota</taxon>
        <taxon>Gammaproteobacteria</taxon>
        <taxon>Alteromonadales</taxon>
        <taxon>Alteromonadaceae</taxon>
        <taxon>Neptunicella</taxon>
    </lineage>
</organism>
<feature type="compositionally biased region" description="Basic and acidic residues" evidence="1">
    <location>
        <begin position="140"/>
        <end position="154"/>
    </location>
</feature>
<accession>A0A8J6M1J0</accession>
<dbReference type="Proteomes" id="UP000601768">
    <property type="component" value="Unassembled WGS sequence"/>
</dbReference>
<dbReference type="EMBL" id="JACNEP010000004">
    <property type="protein sequence ID" value="MBC3765533.1"/>
    <property type="molecule type" value="Genomic_DNA"/>
</dbReference>
<dbReference type="AlphaFoldDB" id="A0A8J6M1J0"/>
<protein>
    <submittedName>
        <fullName evidence="2">Gluconate 2-dehydrogenase subunit 3 family protein</fullName>
    </submittedName>
</protein>
<evidence type="ECO:0000313" key="3">
    <source>
        <dbReference type="Proteomes" id="UP000601768"/>
    </source>
</evidence>
<comment type="caution">
    <text evidence="2">The sequence shown here is derived from an EMBL/GenBank/DDBJ whole genome shotgun (WGS) entry which is preliminary data.</text>
</comment>
<dbReference type="InterPro" id="IPR027056">
    <property type="entry name" value="Gluconate_2DH_su3"/>
</dbReference>
<evidence type="ECO:0000256" key="1">
    <source>
        <dbReference type="SAM" id="MobiDB-lite"/>
    </source>
</evidence>
<keyword evidence="3" id="KW-1185">Reference proteome</keyword>
<gene>
    <name evidence="2" type="ORF">H8B19_06570</name>
</gene>
<proteinExistence type="predicted"/>